<keyword evidence="3" id="KW-0862">Zinc</keyword>
<name>A0AA36A230_LACSI</name>
<dbReference type="Proteomes" id="UP001177003">
    <property type="component" value="Chromosome 9"/>
</dbReference>
<keyword evidence="2 4" id="KW-0863">Zinc-finger</keyword>
<dbReference type="CDD" id="cd19821">
    <property type="entry name" value="Bbox1_BBX-like"/>
    <property type="match status" value="1"/>
</dbReference>
<dbReference type="PROSITE" id="PS50119">
    <property type="entry name" value="ZF_BBOX"/>
    <property type="match status" value="1"/>
</dbReference>
<evidence type="ECO:0000313" key="8">
    <source>
        <dbReference type="Proteomes" id="UP001177003"/>
    </source>
</evidence>
<evidence type="ECO:0000313" key="7">
    <source>
        <dbReference type="EMBL" id="CAI9303171.1"/>
    </source>
</evidence>
<dbReference type="GO" id="GO:0008270">
    <property type="term" value="F:zinc ion binding"/>
    <property type="evidence" value="ECO:0007669"/>
    <property type="project" value="UniProtKB-KW"/>
</dbReference>
<dbReference type="InterPro" id="IPR000315">
    <property type="entry name" value="Znf_B-box"/>
</dbReference>
<proteinExistence type="predicted"/>
<feature type="compositionally biased region" description="Acidic residues" evidence="5">
    <location>
        <begin position="193"/>
        <end position="232"/>
    </location>
</feature>
<evidence type="ECO:0000256" key="3">
    <source>
        <dbReference type="ARBA" id="ARBA00022833"/>
    </source>
</evidence>
<dbReference type="EMBL" id="OX465085">
    <property type="protein sequence ID" value="CAI9303171.1"/>
    <property type="molecule type" value="Genomic_DNA"/>
</dbReference>
<organism evidence="7 8">
    <name type="scientific">Lactuca saligna</name>
    <name type="common">Willowleaf lettuce</name>
    <dbReference type="NCBI Taxonomy" id="75948"/>
    <lineage>
        <taxon>Eukaryota</taxon>
        <taxon>Viridiplantae</taxon>
        <taxon>Streptophyta</taxon>
        <taxon>Embryophyta</taxon>
        <taxon>Tracheophyta</taxon>
        <taxon>Spermatophyta</taxon>
        <taxon>Magnoliopsida</taxon>
        <taxon>eudicotyledons</taxon>
        <taxon>Gunneridae</taxon>
        <taxon>Pentapetalae</taxon>
        <taxon>asterids</taxon>
        <taxon>campanulids</taxon>
        <taxon>Asterales</taxon>
        <taxon>Asteraceae</taxon>
        <taxon>Cichorioideae</taxon>
        <taxon>Cichorieae</taxon>
        <taxon>Lactucinae</taxon>
        <taxon>Lactuca</taxon>
    </lineage>
</organism>
<dbReference type="InterPro" id="IPR049808">
    <property type="entry name" value="CONSTANS-like_Bbox1"/>
</dbReference>
<evidence type="ECO:0000256" key="2">
    <source>
        <dbReference type="ARBA" id="ARBA00022771"/>
    </source>
</evidence>
<protein>
    <recommendedName>
        <fullName evidence="6">B box-type domain-containing protein</fullName>
    </recommendedName>
</protein>
<dbReference type="Pfam" id="PF00643">
    <property type="entry name" value="zf-B_box"/>
    <property type="match status" value="1"/>
</dbReference>
<accession>A0AA36A230</accession>
<dbReference type="PANTHER" id="PTHR31717:SF60">
    <property type="entry name" value="B-BOX TYPE ZINC FINGER FAMILY PROTEIN"/>
    <property type="match status" value="1"/>
</dbReference>
<feature type="region of interest" description="Disordered" evidence="5">
    <location>
        <begin position="179"/>
        <end position="298"/>
    </location>
</feature>
<keyword evidence="8" id="KW-1185">Reference proteome</keyword>
<evidence type="ECO:0000256" key="4">
    <source>
        <dbReference type="PROSITE-ProRule" id="PRU00024"/>
    </source>
</evidence>
<reference evidence="7" key="1">
    <citation type="submission" date="2023-04" db="EMBL/GenBank/DDBJ databases">
        <authorList>
            <person name="Vijverberg K."/>
            <person name="Xiong W."/>
            <person name="Schranz E."/>
        </authorList>
    </citation>
    <scope>NUCLEOTIDE SEQUENCE</scope>
</reference>
<keyword evidence="1" id="KW-0479">Metal-binding</keyword>
<dbReference type="PANTHER" id="PTHR31717">
    <property type="entry name" value="ZINC FINGER PROTEIN CONSTANS-LIKE 10"/>
    <property type="match status" value="1"/>
</dbReference>
<feature type="compositionally biased region" description="Low complexity" evidence="5">
    <location>
        <begin position="237"/>
        <end position="267"/>
    </location>
</feature>
<dbReference type="AlphaFoldDB" id="A0AA36A230"/>
<evidence type="ECO:0000259" key="6">
    <source>
        <dbReference type="PROSITE" id="PS50119"/>
    </source>
</evidence>
<gene>
    <name evidence="7" type="ORF">LSALG_LOCUS41626</name>
</gene>
<feature type="domain" description="B box-type" evidence="6">
    <location>
        <begin position="97"/>
        <end position="143"/>
    </location>
</feature>
<evidence type="ECO:0000256" key="1">
    <source>
        <dbReference type="ARBA" id="ARBA00022723"/>
    </source>
</evidence>
<dbReference type="SMART" id="SM00336">
    <property type="entry name" value="BBOX"/>
    <property type="match status" value="1"/>
</dbReference>
<evidence type="ECO:0000256" key="5">
    <source>
        <dbReference type="SAM" id="MobiDB-lite"/>
    </source>
</evidence>
<sequence>MQMWWFDGDHIYRVVVGSPEALVCSPENVTAVVDRSDSGDRFLSDFTSKNSGIPSMILGCDRRKKVTVVGLSEEATNIGPTRRQWNWGSPENQNSGTGMKRCELCSHFARMYCQSDNASLCYECDQNVHSANFLVAKHSRTLLCHKCQSPTPWNASGVNLGRTASVCVNCLDETPSQRRLLQGGETSDRGNDVVEENCDVHDEDEDGDTEDDDTESIDESEDEDEDEDEDAENQVVPLSSAASPPATGSSYSEEFSSSRLSSDGFRSTSKRERLDPCIDSEDDTPCSSEKSSSKRRREIDDAISLGYFRPSDRIGDPVEQISRSSSQWIALKFLTLLSSYTVSRRGHWGQLSSIS</sequence>